<reference evidence="2" key="4">
    <citation type="submission" date="2019-03" db="UniProtKB">
        <authorList>
            <consortium name="EnsemblPlants"/>
        </authorList>
    </citation>
    <scope>IDENTIFICATION</scope>
</reference>
<dbReference type="Gramene" id="AET3Gv20140600.1">
    <property type="protein sequence ID" value="AET3Gv20140600.1"/>
    <property type="gene ID" value="AET3Gv20140600"/>
</dbReference>
<dbReference type="InterPro" id="IPR026960">
    <property type="entry name" value="RVT-Znf"/>
</dbReference>
<name>A0A453DX16_AEGTS</name>
<proteinExistence type="predicted"/>
<dbReference type="Pfam" id="PF13966">
    <property type="entry name" value="zf-RVT"/>
    <property type="match status" value="1"/>
</dbReference>
<evidence type="ECO:0000313" key="3">
    <source>
        <dbReference type="Proteomes" id="UP000015105"/>
    </source>
</evidence>
<dbReference type="AlphaFoldDB" id="A0A453DX16"/>
<reference evidence="2" key="3">
    <citation type="journal article" date="2017" name="Nature">
        <title>Genome sequence of the progenitor of the wheat D genome Aegilops tauschii.</title>
        <authorList>
            <person name="Luo M.C."/>
            <person name="Gu Y.Q."/>
            <person name="Puiu D."/>
            <person name="Wang H."/>
            <person name="Twardziok S.O."/>
            <person name="Deal K.R."/>
            <person name="Huo N."/>
            <person name="Zhu T."/>
            <person name="Wang L."/>
            <person name="Wang Y."/>
            <person name="McGuire P.E."/>
            <person name="Liu S."/>
            <person name="Long H."/>
            <person name="Ramasamy R.K."/>
            <person name="Rodriguez J.C."/>
            <person name="Van S.L."/>
            <person name="Yuan L."/>
            <person name="Wang Z."/>
            <person name="Xia Z."/>
            <person name="Xiao L."/>
            <person name="Anderson O.D."/>
            <person name="Ouyang S."/>
            <person name="Liang Y."/>
            <person name="Zimin A.V."/>
            <person name="Pertea G."/>
            <person name="Qi P."/>
            <person name="Bennetzen J.L."/>
            <person name="Dai X."/>
            <person name="Dawson M.W."/>
            <person name="Muller H.G."/>
            <person name="Kugler K."/>
            <person name="Rivarola-Duarte L."/>
            <person name="Spannagl M."/>
            <person name="Mayer K.F.X."/>
            <person name="Lu F.H."/>
            <person name="Bevan M.W."/>
            <person name="Leroy P."/>
            <person name="Li P."/>
            <person name="You F.M."/>
            <person name="Sun Q."/>
            <person name="Liu Z."/>
            <person name="Lyons E."/>
            <person name="Wicker T."/>
            <person name="Salzberg S.L."/>
            <person name="Devos K.M."/>
            <person name="Dvorak J."/>
        </authorList>
    </citation>
    <scope>NUCLEOTIDE SEQUENCE [LARGE SCALE GENOMIC DNA]</scope>
    <source>
        <strain evidence="2">cv. AL8/78</strain>
    </source>
</reference>
<dbReference type="Proteomes" id="UP000015105">
    <property type="component" value="Chromosome 3D"/>
</dbReference>
<dbReference type="STRING" id="200361.A0A453DX16"/>
<keyword evidence="3" id="KW-1185">Reference proteome</keyword>
<accession>A0A453DX16</accession>
<protein>
    <recommendedName>
        <fullName evidence="1">Reverse transcriptase zinc-binding domain-containing protein</fullName>
    </recommendedName>
</protein>
<evidence type="ECO:0000313" key="2">
    <source>
        <dbReference type="EnsemblPlants" id="AET3Gv20140600.1"/>
    </source>
</evidence>
<sequence length="135" mass="15477">MDLWVQNSNHNLATIFPALFPHTLRPSATVARVLSIPTFNLDLVPRLSHVAELELENLCAMLATASLNVQVHDKRIGRIDGKPLTCNSAYKAIWSDKPIDYFAPAIWKNYVPNKCRIFLWLASKNRLFTNERRFN</sequence>
<evidence type="ECO:0000259" key="1">
    <source>
        <dbReference type="Pfam" id="PF13966"/>
    </source>
</evidence>
<reference evidence="3" key="1">
    <citation type="journal article" date="2014" name="Science">
        <title>Ancient hybridizations among the ancestral genomes of bread wheat.</title>
        <authorList>
            <consortium name="International Wheat Genome Sequencing Consortium,"/>
            <person name="Marcussen T."/>
            <person name="Sandve S.R."/>
            <person name="Heier L."/>
            <person name="Spannagl M."/>
            <person name="Pfeifer M."/>
            <person name="Jakobsen K.S."/>
            <person name="Wulff B.B."/>
            <person name="Steuernagel B."/>
            <person name="Mayer K.F."/>
            <person name="Olsen O.A."/>
        </authorList>
    </citation>
    <scope>NUCLEOTIDE SEQUENCE [LARGE SCALE GENOMIC DNA]</scope>
    <source>
        <strain evidence="3">cv. AL8/78</strain>
    </source>
</reference>
<feature type="domain" description="Reverse transcriptase zinc-binding" evidence="1">
    <location>
        <begin position="85"/>
        <end position="132"/>
    </location>
</feature>
<organism evidence="2 3">
    <name type="scientific">Aegilops tauschii subsp. strangulata</name>
    <name type="common">Goatgrass</name>
    <dbReference type="NCBI Taxonomy" id="200361"/>
    <lineage>
        <taxon>Eukaryota</taxon>
        <taxon>Viridiplantae</taxon>
        <taxon>Streptophyta</taxon>
        <taxon>Embryophyta</taxon>
        <taxon>Tracheophyta</taxon>
        <taxon>Spermatophyta</taxon>
        <taxon>Magnoliopsida</taxon>
        <taxon>Liliopsida</taxon>
        <taxon>Poales</taxon>
        <taxon>Poaceae</taxon>
        <taxon>BOP clade</taxon>
        <taxon>Pooideae</taxon>
        <taxon>Triticodae</taxon>
        <taxon>Triticeae</taxon>
        <taxon>Triticinae</taxon>
        <taxon>Aegilops</taxon>
    </lineage>
</organism>
<dbReference type="EnsemblPlants" id="AET3Gv20140600.1">
    <property type="protein sequence ID" value="AET3Gv20140600.1"/>
    <property type="gene ID" value="AET3Gv20140600"/>
</dbReference>
<reference evidence="2" key="5">
    <citation type="journal article" date="2021" name="G3 (Bethesda)">
        <title>Aegilops tauschii genome assembly Aet v5.0 features greater sequence contiguity and improved annotation.</title>
        <authorList>
            <person name="Wang L."/>
            <person name="Zhu T."/>
            <person name="Rodriguez J.C."/>
            <person name="Deal K.R."/>
            <person name="Dubcovsky J."/>
            <person name="McGuire P.E."/>
            <person name="Lux T."/>
            <person name="Spannagl M."/>
            <person name="Mayer K.F.X."/>
            <person name="Baldrich P."/>
            <person name="Meyers B.C."/>
            <person name="Huo N."/>
            <person name="Gu Y.Q."/>
            <person name="Zhou H."/>
            <person name="Devos K.M."/>
            <person name="Bennetzen J.L."/>
            <person name="Unver T."/>
            <person name="Budak H."/>
            <person name="Gulick P.J."/>
            <person name="Galiba G."/>
            <person name="Kalapos B."/>
            <person name="Nelson D.R."/>
            <person name="Li P."/>
            <person name="You F.M."/>
            <person name="Luo M.C."/>
            <person name="Dvorak J."/>
        </authorList>
    </citation>
    <scope>NUCLEOTIDE SEQUENCE [LARGE SCALE GENOMIC DNA]</scope>
    <source>
        <strain evidence="2">cv. AL8/78</strain>
    </source>
</reference>
<reference evidence="3" key="2">
    <citation type="journal article" date="2017" name="Nat. Plants">
        <title>The Aegilops tauschii genome reveals multiple impacts of transposons.</title>
        <authorList>
            <person name="Zhao G."/>
            <person name="Zou C."/>
            <person name="Li K."/>
            <person name="Wang K."/>
            <person name="Li T."/>
            <person name="Gao L."/>
            <person name="Zhang X."/>
            <person name="Wang H."/>
            <person name="Yang Z."/>
            <person name="Liu X."/>
            <person name="Jiang W."/>
            <person name="Mao L."/>
            <person name="Kong X."/>
            <person name="Jiao Y."/>
            <person name="Jia J."/>
        </authorList>
    </citation>
    <scope>NUCLEOTIDE SEQUENCE [LARGE SCALE GENOMIC DNA]</scope>
    <source>
        <strain evidence="3">cv. AL8/78</strain>
    </source>
</reference>